<dbReference type="Gene3D" id="1.20.5.4130">
    <property type="match status" value="1"/>
</dbReference>
<proteinExistence type="predicted"/>
<evidence type="ECO:0000256" key="1">
    <source>
        <dbReference type="ARBA" id="ARBA00022737"/>
    </source>
</evidence>
<evidence type="ECO:0000256" key="3">
    <source>
        <dbReference type="ARBA" id="ARBA00022821"/>
    </source>
</evidence>
<dbReference type="GO" id="GO:0006952">
    <property type="term" value="P:defense response"/>
    <property type="evidence" value="ECO:0007669"/>
    <property type="project" value="UniProtKB-KW"/>
</dbReference>
<dbReference type="AlphaFoldDB" id="A0AAW1VUL5"/>
<feature type="domain" description="Disease resistance N-terminal" evidence="5">
    <location>
        <begin position="69"/>
        <end position="131"/>
    </location>
</feature>
<dbReference type="Proteomes" id="UP001457282">
    <property type="component" value="Unassembled WGS sequence"/>
</dbReference>
<keyword evidence="1" id="KW-0677">Repeat</keyword>
<evidence type="ECO:0000313" key="6">
    <source>
        <dbReference type="EMBL" id="KAK9910998.1"/>
    </source>
</evidence>
<dbReference type="GO" id="GO:0000166">
    <property type="term" value="F:nucleotide binding"/>
    <property type="evidence" value="ECO:0007669"/>
    <property type="project" value="UniProtKB-KW"/>
</dbReference>
<protein>
    <recommendedName>
        <fullName evidence="5">Disease resistance N-terminal domain-containing protein</fullName>
    </recommendedName>
</protein>
<gene>
    <name evidence="6" type="ORF">M0R45_034928</name>
</gene>
<keyword evidence="2" id="KW-0547">Nucleotide-binding</keyword>
<dbReference type="Pfam" id="PF18052">
    <property type="entry name" value="Rx_N"/>
    <property type="match status" value="1"/>
</dbReference>
<dbReference type="InterPro" id="IPR041118">
    <property type="entry name" value="Rx_N"/>
</dbReference>
<organism evidence="6 7">
    <name type="scientific">Rubus argutus</name>
    <name type="common">Southern blackberry</name>
    <dbReference type="NCBI Taxonomy" id="59490"/>
    <lineage>
        <taxon>Eukaryota</taxon>
        <taxon>Viridiplantae</taxon>
        <taxon>Streptophyta</taxon>
        <taxon>Embryophyta</taxon>
        <taxon>Tracheophyta</taxon>
        <taxon>Spermatophyta</taxon>
        <taxon>Magnoliopsida</taxon>
        <taxon>eudicotyledons</taxon>
        <taxon>Gunneridae</taxon>
        <taxon>Pentapetalae</taxon>
        <taxon>rosids</taxon>
        <taxon>fabids</taxon>
        <taxon>Rosales</taxon>
        <taxon>Rosaceae</taxon>
        <taxon>Rosoideae</taxon>
        <taxon>Rosoideae incertae sedis</taxon>
        <taxon>Rubus</taxon>
    </lineage>
</organism>
<evidence type="ECO:0000259" key="5">
    <source>
        <dbReference type="Pfam" id="PF18052"/>
    </source>
</evidence>
<evidence type="ECO:0000256" key="2">
    <source>
        <dbReference type="ARBA" id="ARBA00022741"/>
    </source>
</evidence>
<accession>A0AAW1VUL5</accession>
<keyword evidence="3" id="KW-0611">Plant defense</keyword>
<sequence>MAEASHDLIRNLGSTSKGGIININLGNQGDVMTGVGGYLINKLESKFIQNIVKVFPYKLGRRVPLSVVQEKLQKKLLYVNRVLDDAEGKQMNNPIVKDWLDDLKEAVYDAEDLLQEIKTEALRQKMEPESRGSSTTKRKFLKD</sequence>
<name>A0AAW1VUL5_RUBAR</name>
<reference evidence="6 7" key="1">
    <citation type="journal article" date="2023" name="G3 (Bethesda)">
        <title>A chromosome-length genome assembly and annotation of blackberry (Rubus argutus, cv. 'Hillquist').</title>
        <authorList>
            <person name="Bruna T."/>
            <person name="Aryal R."/>
            <person name="Dudchenko O."/>
            <person name="Sargent D.J."/>
            <person name="Mead D."/>
            <person name="Buti M."/>
            <person name="Cavallini A."/>
            <person name="Hytonen T."/>
            <person name="Andres J."/>
            <person name="Pham M."/>
            <person name="Weisz D."/>
            <person name="Mascagni F."/>
            <person name="Usai G."/>
            <person name="Natali L."/>
            <person name="Bassil N."/>
            <person name="Fernandez G.E."/>
            <person name="Lomsadze A."/>
            <person name="Armour M."/>
            <person name="Olukolu B."/>
            <person name="Poorten T."/>
            <person name="Britton C."/>
            <person name="Davik J."/>
            <person name="Ashrafi H."/>
            <person name="Aiden E.L."/>
            <person name="Borodovsky M."/>
            <person name="Worthington M."/>
        </authorList>
    </citation>
    <scope>NUCLEOTIDE SEQUENCE [LARGE SCALE GENOMIC DNA]</scope>
    <source>
        <strain evidence="6">PI 553951</strain>
    </source>
</reference>
<dbReference type="EMBL" id="JBEDUW010000007">
    <property type="protein sequence ID" value="KAK9910998.1"/>
    <property type="molecule type" value="Genomic_DNA"/>
</dbReference>
<evidence type="ECO:0000313" key="7">
    <source>
        <dbReference type="Proteomes" id="UP001457282"/>
    </source>
</evidence>
<keyword evidence="7" id="KW-1185">Reference proteome</keyword>
<comment type="caution">
    <text evidence="6">The sequence shown here is derived from an EMBL/GenBank/DDBJ whole genome shotgun (WGS) entry which is preliminary data.</text>
</comment>
<feature type="region of interest" description="Disordered" evidence="4">
    <location>
        <begin position="124"/>
        <end position="143"/>
    </location>
</feature>
<evidence type="ECO:0000256" key="4">
    <source>
        <dbReference type="SAM" id="MobiDB-lite"/>
    </source>
</evidence>